<dbReference type="OrthoDB" id="437078at2759"/>
<feature type="compositionally biased region" description="Pro residues" evidence="7">
    <location>
        <begin position="353"/>
        <end position="379"/>
    </location>
</feature>
<evidence type="ECO:0000313" key="10">
    <source>
        <dbReference type="RefSeq" id="XP_026272161.1"/>
    </source>
</evidence>
<evidence type="ECO:0000256" key="4">
    <source>
        <dbReference type="ARBA" id="ARBA00023242"/>
    </source>
</evidence>
<accession>A0A6J1S021</accession>
<evidence type="ECO:0000256" key="1">
    <source>
        <dbReference type="ARBA" id="ARBA00004123"/>
    </source>
</evidence>
<feature type="compositionally biased region" description="Low complexity" evidence="7">
    <location>
        <begin position="320"/>
        <end position="331"/>
    </location>
</feature>
<gene>
    <name evidence="10" type="primary">LOC113202243</name>
</gene>
<protein>
    <recommendedName>
        <fullName evidence="6">TIMELESS-interacting protein</fullName>
    </recommendedName>
</protein>
<dbReference type="Pfam" id="PF07962">
    <property type="entry name" value="Swi3"/>
    <property type="match status" value="1"/>
</dbReference>
<keyword evidence="4 6" id="KW-0539">Nucleus</keyword>
<reference evidence="10" key="1">
    <citation type="submission" date="2025-08" db="UniProtKB">
        <authorList>
            <consortium name="RefSeq"/>
        </authorList>
    </citation>
    <scope>IDENTIFICATION</scope>
    <source>
        <tissue evidence="10">Whole organism</tissue>
    </source>
</reference>
<feature type="compositionally biased region" description="Low complexity" evidence="7">
    <location>
        <begin position="282"/>
        <end position="297"/>
    </location>
</feature>
<evidence type="ECO:0000256" key="5">
    <source>
        <dbReference type="ARBA" id="ARBA00023306"/>
    </source>
</evidence>
<dbReference type="InterPro" id="IPR040038">
    <property type="entry name" value="TIPIN/Csm3/Swi3"/>
</dbReference>
<feature type="domain" description="Chromosome segregation in meiosis protein 3" evidence="8">
    <location>
        <begin position="76"/>
        <end position="156"/>
    </location>
</feature>
<evidence type="ECO:0000256" key="7">
    <source>
        <dbReference type="SAM" id="MobiDB-lite"/>
    </source>
</evidence>
<evidence type="ECO:0000256" key="6">
    <source>
        <dbReference type="RuleBase" id="RU366049"/>
    </source>
</evidence>
<dbReference type="Proteomes" id="UP000504606">
    <property type="component" value="Unplaced"/>
</dbReference>
<feature type="compositionally biased region" description="Polar residues" evidence="7">
    <location>
        <begin position="461"/>
        <end position="473"/>
    </location>
</feature>
<feature type="region of interest" description="Disordered" evidence="7">
    <location>
        <begin position="1"/>
        <end position="81"/>
    </location>
</feature>
<feature type="compositionally biased region" description="Polar residues" evidence="7">
    <location>
        <begin position="395"/>
        <end position="404"/>
    </location>
</feature>
<feature type="region of interest" description="Disordered" evidence="7">
    <location>
        <begin position="203"/>
        <end position="235"/>
    </location>
</feature>
<evidence type="ECO:0000259" key="8">
    <source>
        <dbReference type="Pfam" id="PF07962"/>
    </source>
</evidence>
<keyword evidence="5 6" id="KW-0131">Cell cycle</keyword>
<dbReference type="KEGG" id="foc:113202243"/>
<dbReference type="GO" id="GO:0031298">
    <property type="term" value="C:replication fork protection complex"/>
    <property type="evidence" value="ECO:0007669"/>
    <property type="project" value="TreeGrafter"/>
</dbReference>
<feature type="region of interest" description="Disordered" evidence="7">
    <location>
        <begin position="161"/>
        <end position="180"/>
    </location>
</feature>
<comment type="function">
    <text evidence="6">Plays an important role in the control of DNA replication and the maintenance of replication fork stability.</text>
</comment>
<evidence type="ECO:0000313" key="9">
    <source>
        <dbReference type="Proteomes" id="UP000504606"/>
    </source>
</evidence>
<feature type="compositionally biased region" description="Low complexity" evidence="7">
    <location>
        <begin position="498"/>
        <end position="517"/>
    </location>
</feature>
<evidence type="ECO:0000256" key="2">
    <source>
        <dbReference type="ARBA" id="ARBA00006075"/>
    </source>
</evidence>
<sequence>MAYTVDDLFGRDSLLGDPNDLDNLVEFGDAGNHSDNEVQGGDAGGDDDNEDNEGNKDSDKKPDEKKVIRIKRPQPKLDAERLKGPRGLLQLKKSFADIKFKGKNHEAEDLQRVMARLEHWSHRLFPKFQFDDFIEKVEKLGSKKVVQNYVKRLRMGLEDDDDGVVRGDNEEAVDNPDPVADDTMGEFDRLLAEQVSLHENSLLVSSPRTPGAPGAPRTPSIAPLRPQAVSSTPAQPVLPVLTDEQRARIERNRLAAMEKRRTRLAAMRAGEQEDQQARQEQDAQAPQAPQAPQAHQGTPRPKGQPKGLRGSPRRASVLDAGAALLAAAPEAEGNDDKNVEDGGGGEQEQEAPVPSPPPAPQPAPGPEPSPKPAPEPNPAPERGGQQAVEGEASRSDTSTESSDNLALLAASILDSGDGQLGAGEPGRLDSQGDIKSLTTPDVEICLSESSSSSSGDPKVTFDTTTANASLQNDESSDKMAGKRDLSKSDSSSDDDITSGNKSPSSSCASSTGSSSTKRSADEGKHFKKFRKDADSPVPSEGNSSWGLAAFLDKQEEKSPQPGDEGPAIDYSEEDIEVDSIINSASQ</sequence>
<feature type="region of interest" description="Disordered" evidence="7">
    <location>
        <begin position="266"/>
        <end position="586"/>
    </location>
</feature>
<name>A0A6J1S021_FRAOC</name>
<comment type="subcellular location">
    <subcellularLocation>
        <location evidence="1 6">Nucleus</location>
    </subcellularLocation>
</comment>
<dbReference type="PANTHER" id="PTHR13220:SF11">
    <property type="entry name" value="TIMELESS-INTERACTING PROTEIN"/>
    <property type="match status" value="1"/>
</dbReference>
<proteinExistence type="inferred from homology"/>
<feature type="compositionally biased region" description="Basic and acidic residues" evidence="7">
    <location>
        <begin position="53"/>
        <end position="67"/>
    </location>
</feature>
<dbReference type="RefSeq" id="XP_026272161.1">
    <property type="nucleotide sequence ID" value="XM_026416376.1"/>
</dbReference>
<dbReference type="GO" id="GO:0006974">
    <property type="term" value="P:DNA damage response"/>
    <property type="evidence" value="ECO:0007669"/>
    <property type="project" value="UniProtKB-KW"/>
</dbReference>
<dbReference type="PANTHER" id="PTHR13220">
    <property type="entry name" value="TIMELESS INTERACTING-RELATED"/>
    <property type="match status" value="1"/>
</dbReference>
<dbReference type="GO" id="GO:0003677">
    <property type="term" value="F:DNA binding"/>
    <property type="evidence" value="ECO:0007669"/>
    <property type="project" value="TreeGrafter"/>
</dbReference>
<feature type="compositionally biased region" description="Basic and acidic residues" evidence="7">
    <location>
        <begin position="475"/>
        <end position="487"/>
    </location>
</feature>
<keyword evidence="3 6" id="KW-0227">DNA damage</keyword>
<evidence type="ECO:0000256" key="3">
    <source>
        <dbReference type="ARBA" id="ARBA00022763"/>
    </source>
</evidence>
<dbReference type="AlphaFoldDB" id="A0A6J1S021"/>
<dbReference type="InterPro" id="IPR012923">
    <property type="entry name" value="Csm3"/>
</dbReference>
<comment type="similarity">
    <text evidence="2 6">Belongs to the CSM3 family.</text>
</comment>
<dbReference type="GO" id="GO:0031297">
    <property type="term" value="P:replication fork processing"/>
    <property type="evidence" value="ECO:0007669"/>
    <property type="project" value="UniProtKB-UniRule"/>
</dbReference>
<organism evidence="9 10">
    <name type="scientific">Frankliniella occidentalis</name>
    <name type="common">Western flower thrips</name>
    <name type="synonym">Euthrips occidentalis</name>
    <dbReference type="NCBI Taxonomy" id="133901"/>
    <lineage>
        <taxon>Eukaryota</taxon>
        <taxon>Metazoa</taxon>
        <taxon>Ecdysozoa</taxon>
        <taxon>Arthropoda</taxon>
        <taxon>Hexapoda</taxon>
        <taxon>Insecta</taxon>
        <taxon>Pterygota</taxon>
        <taxon>Neoptera</taxon>
        <taxon>Paraneoptera</taxon>
        <taxon>Thysanoptera</taxon>
        <taxon>Terebrantia</taxon>
        <taxon>Thripoidea</taxon>
        <taxon>Thripidae</taxon>
        <taxon>Frankliniella</taxon>
    </lineage>
</organism>
<feature type="compositionally biased region" description="Acidic residues" evidence="7">
    <location>
        <begin position="170"/>
        <end position="180"/>
    </location>
</feature>
<dbReference type="GO" id="GO:0000076">
    <property type="term" value="P:DNA replication checkpoint signaling"/>
    <property type="evidence" value="ECO:0007669"/>
    <property type="project" value="UniProtKB-UniRule"/>
</dbReference>
<keyword evidence="9" id="KW-1185">Reference proteome</keyword>
<dbReference type="GeneID" id="113202243"/>
<dbReference type="GO" id="GO:0043111">
    <property type="term" value="P:replication fork arrest"/>
    <property type="evidence" value="ECO:0007669"/>
    <property type="project" value="TreeGrafter"/>
</dbReference>